<protein>
    <recommendedName>
        <fullName evidence="11">Galactokinase</fullName>
        <ecNumber evidence="11">2.7.1.6</ecNumber>
    </recommendedName>
</protein>
<evidence type="ECO:0000313" key="16">
    <source>
        <dbReference type="Proteomes" id="UP000184047"/>
    </source>
</evidence>
<feature type="domain" description="Galactokinase N-terminal" evidence="14">
    <location>
        <begin position="13"/>
        <end position="62"/>
    </location>
</feature>
<dbReference type="FunFam" id="3.30.230.10:FF:000017">
    <property type="entry name" value="Galactokinase"/>
    <property type="match status" value="1"/>
</dbReference>
<keyword evidence="3" id="KW-0808">Transferase</keyword>
<evidence type="ECO:0000256" key="3">
    <source>
        <dbReference type="ARBA" id="ARBA00022679"/>
    </source>
</evidence>
<dbReference type="Gene3D" id="3.30.70.890">
    <property type="entry name" value="GHMP kinase, C-terminal domain"/>
    <property type="match status" value="1"/>
</dbReference>
<accession>A0A1M5JLG8</accession>
<dbReference type="PRINTS" id="PR00959">
    <property type="entry name" value="MEVGALKINASE"/>
</dbReference>
<dbReference type="PRINTS" id="PR00473">
    <property type="entry name" value="GALCTOKINASE"/>
</dbReference>
<dbReference type="PANTHER" id="PTHR10457">
    <property type="entry name" value="MEVALONATE KINASE/GALACTOKINASE"/>
    <property type="match status" value="1"/>
</dbReference>
<dbReference type="InterPro" id="IPR020568">
    <property type="entry name" value="Ribosomal_Su5_D2-typ_SF"/>
</dbReference>
<evidence type="ECO:0000256" key="4">
    <source>
        <dbReference type="ARBA" id="ARBA00022723"/>
    </source>
</evidence>
<evidence type="ECO:0000259" key="14">
    <source>
        <dbReference type="Pfam" id="PF10509"/>
    </source>
</evidence>
<proteinExistence type="inferred from homology"/>
<dbReference type="InterPro" id="IPR019539">
    <property type="entry name" value="GalKase_N"/>
</dbReference>
<dbReference type="SUPFAM" id="SSF54211">
    <property type="entry name" value="Ribosomal protein S5 domain 2-like"/>
    <property type="match status" value="1"/>
</dbReference>
<dbReference type="NCBIfam" id="TIGR00131">
    <property type="entry name" value="gal_kin"/>
    <property type="match status" value="1"/>
</dbReference>
<dbReference type="EMBL" id="FQWT01000001">
    <property type="protein sequence ID" value="SHG41235.1"/>
    <property type="molecule type" value="Genomic_DNA"/>
</dbReference>
<dbReference type="InterPro" id="IPR036554">
    <property type="entry name" value="GHMP_kinase_C_sf"/>
</dbReference>
<dbReference type="STRING" id="421058.SAMN05421866_0357"/>
<feature type="domain" description="GHMP kinase C-terminal" evidence="13">
    <location>
        <begin position="287"/>
        <end position="368"/>
    </location>
</feature>
<evidence type="ECO:0000256" key="9">
    <source>
        <dbReference type="ARBA" id="ARBA00023144"/>
    </source>
</evidence>
<feature type="domain" description="GHMP kinase N-terminal" evidence="12">
    <location>
        <begin position="97"/>
        <end position="185"/>
    </location>
</feature>
<dbReference type="GO" id="GO:0046872">
    <property type="term" value="F:metal ion binding"/>
    <property type="evidence" value="ECO:0007669"/>
    <property type="project" value="UniProtKB-KW"/>
</dbReference>
<dbReference type="PROSITE" id="PS00106">
    <property type="entry name" value="GALACTOKINASE"/>
    <property type="match status" value="1"/>
</dbReference>
<dbReference type="InterPro" id="IPR013750">
    <property type="entry name" value="GHMP_kinase_C_dom"/>
</dbReference>
<dbReference type="FunFam" id="3.30.70.890:FF:000001">
    <property type="entry name" value="Galactokinase"/>
    <property type="match status" value="1"/>
</dbReference>
<dbReference type="PIRSF" id="PIRSF000530">
    <property type="entry name" value="Galactokinase"/>
    <property type="match status" value="1"/>
</dbReference>
<evidence type="ECO:0000259" key="13">
    <source>
        <dbReference type="Pfam" id="PF08544"/>
    </source>
</evidence>
<evidence type="ECO:0000256" key="1">
    <source>
        <dbReference type="ARBA" id="ARBA00006566"/>
    </source>
</evidence>
<sequence length="396" mass="44935">MDIHEQLIRPTIEKFNAEFKAEPEHLFLSPGRINIIGEHVDYSDGFVLPAAIDKYICFAVRKLPRTNFCTIIAKDLGEEYTFDVTVEIKPVQQMWMNYILGVFSQLQKPGNKFCGMEIVFSSTIPMGSGLSSSAALECGFAYILNNLFDLQLTKKEIAVIGQKSEHTFAGVQCGIMDQFASVFGKEDKVIMLDCNSLEHQYFDADLKGYSLLLFDSCVKHSHLTSGYNERRKDVEHGKKVLWKNFPETQKFRDFTLPMLDRVKDEMGDISYKRCLYLLKEIQRVEMAAKAISAGDIEYLGTLLTETHAGLSTEFEVSCNELDFLVENTLQQEGVLGARIMGGGFGGCSINLIQEDKAEEVIKAISEKYLEHFNIRMKIYQVKISDGIKEYTNEYII</sequence>
<evidence type="ECO:0000256" key="7">
    <source>
        <dbReference type="ARBA" id="ARBA00022840"/>
    </source>
</evidence>
<dbReference type="RefSeq" id="WP_317041462.1">
    <property type="nucleotide sequence ID" value="NZ_FQWT01000001.1"/>
</dbReference>
<dbReference type="InterPro" id="IPR006204">
    <property type="entry name" value="GHMP_kinase_N_dom"/>
</dbReference>
<dbReference type="InterPro" id="IPR014721">
    <property type="entry name" value="Ribsml_uS5_D2-typ_fold_subgr"/>
</dbReference>
<keyword evidence="4" id="KW-0479">Metal-binding</keyword>
<reference evidence="16" key="1">
    <citation type="submission" date="2016-11" db="EMBL/GenBank/DDBJ databases">
        <authorList>
            <person name="Varghese N."/>
            <person name="Submissions S."/>
        </authorList>
    </citation>
    <scope>NUCLEOTIDE SEQUENCE [LARGE SCALE GENOMIC DNA]</scope>
    <source>
        <strain evidence="16">DSM 19055</strain>
    </source>
</reference>
<evidence type="ECO:0000256" key="6">
    <source>
        <dbReference type="ARBA" id="ARBA00022777"/>
    </source>
</evidence>
<dbReference type="Pfam" id="PF08544">
    <property type="entry name" value="GHMP_kinases_C"/>
    <property type="match status" value="1"/>
</dbReference>
<dbReference type="eggNOG" id="COG0153">
    <property type="taxonomic scope" value="Bacteria"/>
</dbReference>
<evidence type="ECO:0000256" key="11">
    <source>
        <dbReference type="NCBIfam" id="TIGR00131"/>
    </source>
</evidence>
<dbReference type="GO" id="GO:0005829">
    <property type="term" value="C:cytosol"/>
    <property type="evidence" value="ECO:0007669"/>
    <property type="project" value="TreeGrafter"/>
</dbReference>
<keyword evidence="7" id="KW-0067">ATP-binding</keyword>
<dbReference type="SUPFAM" id="SSF55060">
    <property type="entry name" value="GHMP Kinase, C-terminal domain"/>
    <property type="match status" value="1"/>
</dbReference>
<dbReference type="EC" id="2.7.1.6" evidence="11"/>
<dbReference type="InterPro" id="IPR006206">
    <property type="entry name" value="Mevalonate/galactokinase"/>
</dbReference>
<evidence type="ECO:0000256" key="10">
    <source>
        <dbReference type="ARBA" id="ARBA00023277"/>
    </source>
</evidence>
<name>A0A1M5JLG8_9FLAO</name>
<evidence type="ECO:0000256" key="8">
    <source>
        <dbReference type="ARBA" id="ARBA00022842"/>
    </source>
</evidence>
<keyword evidence="10" id="KW-0119">Carbohydrate metabolism</keyword>
<dbReference type="InterPro" id="IPR019741">
    <property type="entry name" value="Galactokinase_CS"/>
</dbReference>
<dbReference type="PANTHER" id="PTHR10457:SF7">
    <property type="entry name" value="GALACTOKINASE-RELATED"/>
    <property type="match status" value="1"/>
</dbReference>
<evidence type="ECO:0000259" key="12">
    <source>
        <dbReference type="Pfam" id="PF00288"/>
    </source>
</evidence>
<evidence type="ECO:0000313" key="15">
    <source>
        <dbReference type="EMBL" id="SHG41235.1"/>
    </source>
</evidence>
<dbReference type="AlphaFoldDB" id="A0A1M5JLG8"/>
<keyword evidence="6 15" id="KW-0418">Kinase</keyword>
<dbReference type="PROSITE" id="PS00627">
    <property type="entry name" value="GHMP_KINASES_ATP"/>
    <property type="match status" value="1"/>
</dbReference>
<keyword evidence="2" id="KW-0963">Cytoplasm</keyword>
<keyword evidence="8" id="KW-0460">Magnesium</keyword>
<comment type="similarity">
    <text evidence="1">Belongs to the GHMP kinase family. GalK subfamily.</text>
</comment>
<keyword evidence="9" id="KW-0299">Galactose metabolism</keyword>
<dbReference type="Pfam" id="PF10509">
    <property type="entry name" value="GalKase_gal_bdg"/>
    <property type="match status" value="1"/>
</dbReference>
<organism evidence="15 16">
    <name type="scientific">Chryseobacterium oranimense</name>
    <dbReference type="NCBI Taxonomy" id="421058"/>
    <lineage>
        <taxon>Bacteria</taxon>
        <taxon>Pseudomonadati</taxon>
        <taxon>Bacteroidota</taxon>
        <taxon>Flavobacteriia</taxon>
        <taxon>Flavobacteriales</taxon>
        <taxon>Weeksellaceae</taxon>
        <taxon>Chryseobacterium group</taxon>
        <taxon>Chryseobacterium</taxon>
    </lineage>
</organism>
<dbReference type="GO" id="GO:0005524">
    <property type="term" value="F:ATP binding"/>
    <property type="evidence" value="ECO:0007669"/>
    <property type="project" value="UniProtKB-UniRule"/>
</dbReference>
<dbReference type="Gene3D" id="3.30.230.10">
    <property type="match status" value="1"/>
</dbReference>
<gene>
    <name evidence="15" type="ORF">SAMN05421866_0357</name>
</gene>
<dbReference type="InterPro" id="IPR000705">
    <property type="entry name" value="Galactokinase"/>
</dbReference>
<keyword evidence="5" id="KW-0547">Nucleotide-binding</keyword>
<dbReference type="GO" id="GO:0006012">
    <property type="term" value="P:galactose metabolic process"/>
    <property type="evidence" value="ECO:0007669"/>
    <property type="project" value="UniProtKB-UniRule"/>
</dbReference>
<dbReference type="Proteomes" id="UP000184047">
    <property type="component" value="Unassembled WGS sequence"/>
</dbReference>
<dbReference type="Pfam" id="PF00288">
    <property type="entry name" value="GHMP_kinases_N"/>
    <property type="match status" value="1"/>
</dbReference>
<keyword evidence="16" id="KW-1185">Reference proteome</keyword>
<dbReference type="InterPro" id="IPR006203">
    <property type="entry name" value="GHMP_knse_ATP-bd_CS"/>
</dbReference>
<dbReference type="GO" id="GO:0004335">
    <property type="term" value="F:galactokinase activity"/>
    <property type="evidence" value="ECO:0007669"/>
    <property type="project" value="UniProtKB-UniRule"/>
</dbReference>
<evidence type="ECO:0000256" key="5">
    <source>
        <dbReference type="ARBA" id="ARBA00022741"/>
    </source>
</evidence>
<evidence type="ECO:0000256" key="2">
    <source>
        <dbReference type="ARBA" id="ARBA00022490"/>
    </source>
</evidence>